<name>A0ABY8IZ35_9BACI</name>
<dbReference type="SUPFAM" id="SSF110997">
    <property type="entry name" value="Sporulation related repeat"/>
    <property type="match status" value="1"/>
</dbReference>
<gene>
    <name evidence="3" type="ORF">P9989_03520</name>
</gene>
<proteinExistence type="predicted"/>
<dbReference type="RefSeq" id="WP_283077446.1">
    <property type="nucleotide sequence ID" value="NZ_CP121671.1"/>
</dbReference>
<keyword evidence="3" id="KW-0326">Glycosidase</keyword>
<dbReference type="PROSITE" id="PS51724">
    <property type="entry name" value="SPOR"/>
    <property type="match status" value="1"/>
</dbReference>
<dbReference type="InterPro" id="IPR007730">
    <property type="entry name" value="SPOR-like_dom"/>
</dbReference>
<keyword evidence="1" id="KW-0732">Signal</keyword>
<dbReference type="EMBL" id="CP121671">
    <property type="protein sequence ID" value="WFT75480.1"/>
    <property type="molecule type" value="Genomic_DNA"/>
</dbReference>
<dbReference type="PANTHER" id="PTHR40446:SF2">
    <property type="entry name" value="N-ACETYLGLUCOSAMINE-1-PHOSPHODIESTER ALPHA-N-ACETYLGLUCOSAMINIDASE"/>
    <property type="match status" value="1"/>
</dbReference>
<feature type="signal peptide" evidence="1">
    <location>
        <begin position="1"/>
        <end position="22"/>
    </location>
</feature>
<evidence type="ECO:0000259" key="2">
    <source>
        <dbReference type="PROSITE" id="PS51724"/>
    </source>
</evidence>
<dbReference type="PANTHER" id="PTHR40446">
    <property type="entry name" value="N-ACETYLGLUCOSAMINE-1-PHOSPHODIESTER ALPHA-N-ACETYLGLUCOSAMINIDASE"/>
    <property type="match status" value="1"/>
</dbReference>
<protein>
    <submittedName>
        <fullName evidence="3">Phosphodiester glycosidase family protein</fullName>
    </submittedName>
</protein>
<dbReference type="Pfam" id="PF09992">
    <property type="entry name" value="NAGPA"/>
    <property type="match status" value="1"/>
</dbReference>
<dbReference type="Proteomes" id="UP001221597">
    <property type="component" value="Chromosome"/>
</dbReference>
<evidence type="ECO:0000313" key="4">
    <source>
        <dbReference type="Proteomes" id="UP001221597"/>
    </source>
</evidence>
<organism evidence="3 4">
    <name type="scientific">Halobacillus naozhouensis</name>
    <dbReference type="NCBI Taxonomy" id="554880"/>
    <lineage>
        <taxon>Bacteria</taxon>
        <taxon>Bacillati</taxon>
        <taxon>Bacillota</taxon>
        <taxon>Bacilli</taxon>
        <taxon>Bacillales</taxon>
        <taxon>Bacillaceae</taxon>
        <taxon>Halobacillus</taxon>
    </lineage>
</organism>
<dbReference type="GO" id="GO:0016798">
    <property type="term" value="F:hydrolase activity, acting on glycosyl bonds"/>
    <property type="evidence" value="ECO:0007669"/>
    <property type="project" value="UniProtKB-KW"/>
</dbReference>
<dbReference type="Pfam" id="PF05036">
    <property type="entry name" value="SPOR"/>
    <property type="match status" value="1"/>
</dbReference>
<dbReference type="InterPro" id="IPR036680">
    <property type="entry name" value="SPOR-like_sf"/>
</dbReference>
<dbReference type="InterPro" id="IPR018711">
    <property type="entry name" value="NAGPA"/>
</dbReference>
<evidence type="ECO:0000313" key="3">
    <source>
        <dbReference type="EMBL" id="WFT75480.1"/>
    </source>
</evidence>
<dbReference type="Gene3D" id="3.30.70.1070">
    <property type="entry name" value="Sporulation related repeat"/>
    <property type="match status" value="1"/>
</dbReference>
<accession>A0ABY8IZ35</accession>
<feature type="domain" description="SPOR" evidence="2">
    <location>
        <begin position="74"/>
        <end position="162"/>
    </location>
</feature>
<evidence type="ECO:0000256" key="1">
    <source>
        <dbReference type="SAM" id="SignalP"/>
    </source>
</evidence>
<sequence>MHATIMKNLFFSLLILFTALCAATPFEDVAAMNHQEGNREQENLSLGQKNLPESRKTTQLTKGVTHTEISRGYYSQNAYYTVDIAFLTSKRKAKTVAQSLRDTGYKVEIHKVKNKHTKYTDVEEKNIGYVIRSGEFTHKEEAEKLADRISDDGYKKASVTFSEFDGTTKTTGPWQIDVIEINPEKFEGELTNLLANGKIPGRETVSSMAARSKAIAGINGGYFVVGSQDGTPGDPAGISIIDGKLVSESVGDRTSLLLSNNQGEIGEVRAKLSLETSTGATEVIDGMNREPGLIRNCGGTDDKPTTKPKHDVTCTDQEEIILFSAYSGDMTPEGEGFEVVVNEEDKVVKTYPQRGHKIPENGSVLSATGEQAKWLKNAVSIGDKLRISKKVYSDGKLINTPSSLDVINGGPQLLEDGRIDIQAREEGFRWSKDFFYHFALYRHPRSFAGIKENGNILLGTVNGRNPKESIGISFFESAKILKSLGAVEGMNLDGGGSSSMVVEGQLVNDPSDTTGERPVSDGIFILK</sequence>
<keyword evidence="4" id="KW-1185">Reference proteome</keyword>
<keyword evidence="3" id="KW-0378">Hydrolase</keyword>
<feature type="chain" id="PRO_5046173179" evidence="1">
    <location>
        <begin position="23"/>
        <end position="527"/>
    </location>
</feature>
<reference evidence="3 4" key="1">
    <citation type="submission" date="2023-04" db="EMBL/GenBank/DDBJ databases">
        <title>Genome sequence of Halobacillus naozhouensis KACC 21980.</title>
        <authorList>
            <person name="Kim S."/>
            <person name="Heo J."/>
            <person name="Kwon S.-W."/>
        </authorList>
    </citation>
    <scope>NUCLEOTIDE SEQUENCE [LARGE SCALE GENOMIC DNA]</scope>
    <source>
        <strain evidence="3 4">KCTC 13234</strain>
    </source>
</reference>